<dbReference type="GO" id="GO:1902201">
    <property type="term" value="P:negative regulation of bacterial-type flagellum-dependent cell motility"/>
    <property type="evidence" value="ECO:0007669"/>
    <property type="project" value="TreeGrafter"/>
</dbReference>
<evidence type="ECO:0000256" key="3">
    <source>
        <dbReference type="SAM" id="MobiDB-lite"/>
    </source>
</evidence>
<evidence type="ECO:0000256" key="1">
    <source>
        <dbReference type="ARBA" id="ARBA00012528"/>
    </source>
</evidence>
<dbReference type="Gene3D" id="3.30.450.40">
    <property type="match status" value="1"/>
</dbReference>
<dbReference type="EMBL" id="DSOV01000056">
    <property type="protein sequence ID" value="HEN43130.1"/>
    <property type="molecule type" value="Genomic_DNA"/>
</dbReference>
<comment type="caution">
    <text evidence="5">The sequence shown here is derived from an EMBL/GenBank/DDBJ whole genome shotgun (WGS) entry which is preliminary data.</text>
</comment>
<dbReference type="PANTHER" id="PTHR45138:SF9">
    <property type="entry name" value="DIGUANYLATE CYCLASE DGCM-RELATED"/>
    <property type="match status" value="1"/>
</dbReference>
<dbReference type="InterPro" id="IPR029787">
    <property type="entry name" value="Nucleotide_cyclase"/>
</dbReference>
<dbReference type="SMART" id="SM00065">
    <property type="entry name" value="GAF"/>
    <property type="match status" value="1"/>
</dbReference>
<dbReference type="SMART" id="SM00267">
    <property type="entry name" value="GGDEF"/>
    <property type="match status" value="1"/>
</dbReference>
<organism evidence="5">
    <name type="scientific">Geobacter metallireducens</name>
    <dbReference type="NCBI Taxonomy" id="28232"/>
    <lineage>
        <taxon>Bacteria</taxon>
        <taxon>Pseudomonadati</taxon>
        <taxon>Thermodesulfobacteriota</taxon>
        <taxon>Desulfuromonadia</taxon>
        <taxon>Geobacterales</taxon>
        <taxon>Geobacteraceae</taxon>
        <taxon>Geobacter</taxon>
    </lineage>
</organism>
<dbReference type="PROSITE" id="PS50887">
    <property type="entry name" value="GGDEF"/>
    <property type="match status" value="1"/>
</dbReference>
<dbReference type="NCBIfam" id="TIGR00254">
    <property type="entry name" value="GGDEF"/>
    <property type="match status" value="1"/>
</dbReference>
<dbReference type="Pfam" id="PF13185">
    <property type="entry name" value="GAF_2"/>
    <property type="match status" value="1"/>
</dbReference>
<dbReference type="GO" id="GO:0043709">
    <property type="term" value="P:cell adhesion involved in single-species biofilm formation"/>
    <property type="evidence" value="ECO:0007669"/>
    <property type="project" value="TreeGrafter"/>
</dbReference>
<dbReference type="Pfam" id="PF00990">
    <property type="entry name" value="GGDEF"/>
    <property type="match status" value="1"/>
</dbReference>
<dbReference type="InterPro" id="IPR000160">
    <property type="entry name" value="GGDEF_dom"/>
</dbReference>
<evidence type="ECO:0000259" key="4">
    <source>
        <dbReference type="PROSITE" id="PS50887"/>
    </source>
</evidence>
<gene>
    <name evidence="5" type="ORF">ENQ87_12320</name>
</gene>
<dbReference type="Gene3D" id="3.30.70.270">
    <property type="match status" value="1"/>
</dbReference>
<dbReference type="InterPro" id="IPR029016">
    <property type="entry name" value="GAF-like_dom_sf"/>
</dbReference>
<dbReference type="Pfam" id="PF10114">
    <property type="entry name" value="PocR"/>
    <property type="match status" value="1"/>
</dbReference>
<evidence type="ECO:0000313" key="5">
    <source>
        <dbReference type="EMBL" id="HEN43130.1"/>
    </source>
</evidence>
<proteinExistence type="predicted"/>
<feature type="region of interest" description="Disordered" evidence="3">
    <location>
        <begin position="661"/>
        <end position="686"/>
    </location>
</feature>
<dbReference type="SUPFAM" id="SSF55073">
    <property type="entry name" value="Nucleotide cyclase"/>
    <property type="match status" value="1"/>
</dbReference>
<dbReference type="InterPro" id="IPR003018">
    <property type="entry name" value="GAF"/>
</dbReference>
<feature type="domain" description="GGDEF" evidence="4">
    <location>
        <begin position="533"/>
        <end position="668"/>
    </location>
</feature>
<name>A0A831UG05_GEOME</name>
<evidence type="ECO:0000256" key="2">
    <source>
        <dbReference type="ARBA" id="ARBA00034247"/>
    </source>
</evidence>
<protein>
    <recommendedName>
        <fullName evidence="1">diguanylate cyclase</fullName>
        <ecNumber evidence="1">2.7.7.65</ecNumber>
    </recommendedName>
</protein>
<reference evidence="5" key="1">
    <citation type="journal article" date="2020" name="mSystems">
        <title>Genome- and Community-Level Interaction Insights into Carbon Utilization and Element Cycling Functions of Hydrothermarchaeota in Hydrothermal Sediment.</title>
        <authorList>
            <person name="Zhou Z."/>
            <person name="Liu Y."/>
            <person name="Xu W."/>
            <person name="Pan J."/>
            <person name="Luo Z.H."/>
            <person name="Li M."/>
        </authorList>
    </citation>
    <scope>NUCLEOTIDE SEQUENCE [LARGE SCALE GENOMIC DNA]</scope>
    <source>
        <strain evidence="5">SpSt-349</strain>
    </source>
</reference>
<dbReference type="FunFam" id="3.30.70.270:FF:000001">
    <property type="entry name" value="Diguanylate cyclase domain protein"/>
    <property type="match status" value="1"/>
</dbReference>
<dbReference type="EC" id="2.7.7.65" evidence="1"/>
<dbReference type="AlphaFoldDB" id="A0A831UG05"/>
<dbReference type="SUPFAM" id="SSF55781">
    <property type="entry name" value="GAF domain-like"/>
    <property type="match status" value="1"/>
</dbReference>
<dbReference type="GO" id="GO:0005886">
    <property type="term" value="C:plasma membrane"/>
    <property type="evidence" value="ECO:0007669"/>
    <property type="project" value="TreeGrafter"/>
</dbReference>
<dbReference type="CDD" id="cd01949">
    <property type="entry name" value="GGDEF"/>
    <property type="match status" value="1"/>
</dbReference>
<dbReference type="InterPro" id="IPR043128">
    <property type="entry name" value="Rev_trsase/Diguanyl_cyclase"/>
</dbReference>
<dbReference type="PANTHER" id="PTHR45138">
    <property type="entry name" value="REGULATORY COMPONENTS OF SENSORY TRANSDUCTION SYSTEM"/>
    <property type="match status" value="1"/>
</dbReference>
<dbReference type="InterPro" id="IPR018771">
    <property type="entry name" value="PocR_dom"/>
</dbReference>
<dbReference type="GO" id="GO:0052621">
    <property type="term" value="F:diguanylate cyclase activity"/>
    <property type="evidence" value="ECO:0007669"/>
    <property type="project" value="UniProtKB-EC"/>
</dbReference>
<accession>A0A831UG05</accession>
<sequence length="686" mass="75137">MPHRDLTTIQPAELLEALKSYPFLAPYQLAFCAELETGMPRHRPLYTTCDTITRSLLCSKPCQLSVEEAVQRAMGENRAVVFRCHAGLLNFAVPLRGGDIPLTCLLGGGVREKGVALSRLEPLTTADGIDAAVLREELENLPEVTEEEVAEAARKVQELLPSLLGRNLHSLIFEKTMRRLASISGVSAAIDAAKTTDEVLGLLSETLGILFDIGRIAVLAPEGGSSFAMRGLWGMEADLGTIPTAKVSAIFPRSKPANVITLDEECRALFPEIDAGQAQCIRFASNGDILGIMVLFDASIPRRDKLLVQLLADRASAKLLRLREEEKHAADNAQATRLMAMFTSLSRSGTKEELNERILAMAADLVDASCGSLMFIDENGENLKIEAALGMNMQLAQSMVVQVGSGIAGKVAASGNPLLVNDIEKDKRIAIPNRPRFKTKSFVSIPIKLREETVGVLNLSDKRNQGIFTEADLNLLSTFAEHASIMIERALSIERADFLEQLSITDPLTGLYNRRFLKRRMEEELARSIRQNLSLTVMLIDLDNFKIYNDLCGHLAGDRALKKMARILTDAARQMDVVTRYGGEEFCIVLPGTSKKESIFVAERIRREIEAEEFPHEESLPQGRLTASIGVASYPEDGTSEALLLKAADVSLYRAKSEGRNRVVISGTSPGEDEQGARLKTATHPQ</sequence>
<dbReference type="InterPro" id="IPR050469">
    <property type="entry name" value="Diguanylate_Cyclase"/>
</dbReference>
<comment type="catalytic activity">
    <reaction evidence="2">
        <text>2 GTP = 3',3'-c-di-GMP + 2 diphosphate</text>
        <dbReference type="Rhea" id="RHEA:24898"/>
        <dbReference type="ChEBI" id="CHEBI:33019"/>
        <dbReference type="ChEBI" id="CHEBI:37565"/>
        <dbReference type="ChEBI" id="CHEBI:58805"/>
        <dbReference type="EC" id="2.7.7.65"/>
    </reaction>
</comment>